<organism evidence="2 3">
    <name type="scientific">Meloidogyne enterolobii</name>
    <name type="common">Root-knot nematode worm</name>
    <name type="synonym">Meloidogyne mayaguensis</name>
    <dbReference type="NCBI Taxonomy" id="390850"/>
    <lineage>
        <taxon>Eukaryota</taxon>
        <taxon>Metazoa</taxon>
        <taxon>Ecdysozoa</taxon>
        <taxon>Nematoda</taxon>
        <taxon>Chromadorea</taxon>
        <taxon>Rhabditida</taxon>
        <taxon>Tylenchina</taxon>
        <taxon>Tylenchomorpha</taxon>
        <taxon>Tylenchoidea</taxon>
        <taxon>Meloidogynidae</taxon>
        <taxon>Meloidogyninae</taxon>
        <taxon>Meloidogyne</taxon>
    </lineage>
</organism>
<sequence length="76" mass="8725">MDTSYCAKLMVKGQNARKWLNSIFTKPLPEEKGKIQQCFLLNKNGCVIAEFTAYEYINDCFYLISSGNSIIYLRST</sequence>
<name>A0A6V7XYM7_MELEN</name>
<dbReference type="Pfam" id="PF01571">
    <property type="entry name" value="GCV_T"/>
    <property type="match status" value="1"/>
</dbReference>
<evidence type="ECO:0000259" key="1">
    <source>
        <dbReference type="Pfam" id="PF01571"/>
    </source>
</evidence>
<dbReference type="InterPro" id="IPR027266">
    <property type="entry name" value="TrmE/GcvT-like"/>
</dbReference>
<dbReference type="InterPro" id="IPR006222">
    <property type="entry name" value="GCVT_N"/>
</dbReference>
<dbReference type="AlphaFoldDB" id="A0A6V7XYM7"/>
<dbReference type="OrthoDB" id="498204at2759"/>
<dbReference type="EMBL" id="CAJEWN010002599">
    <property type="protein sequence ID" value="CAD2204450.1"/>
    <property type="molecule type" value="Genomic_DNA"/>
</dbReference>
<evidence type="ECO:0000313" key="3">
    <source>
        <dbReference type="Proteomes" id="UP000580250"/>
    </source>
</evidence>
<comment type="caution">
    <text evidence="2">The sequence shown here is derived from an EMBL/GenBank/DDBJ whole genome shotgun (WGS) entry which is preliminary data.</text>
</comment>
<gene>
    <name evidence="2" type="ORF">MENT_LOCUS58195</name>
</gene>
<proteinExistence type="predicted"/>
<dbReference type="Gene3D" id="3.30.1360.120">
    <property type="entry name" value="Probable tRNA modification gtpase trme, domain 1"/>
    <property type="match status" value="1"/>
</dbReference>
<protein>
    <recommendedName>
        <fullName evidence="1">GCVT N-terminal domain-containing protein</fullName>
    </recommendedName>
</protein>
<accession>A0A6V7XYM7</accession>
<dbReference type="SUPFAM" id="SSF103025">
    <property type="entry name" value="Folate-binding domain"/>
    <property type="match status" value="1"/>
</dbReference>
<dbReference type="Proteomes" id="UP000580250">
    <property type="component" value="Unassembled WGS sequence"/>
</dbReference>
<feature type="domain" description="GCVT N-terminal" evidence="1">
    <location>
        <begin position="1"/>
        <end position="67"/>
    </location>
</feature>
<reference evidence="2 3" key="1">
    <citation type="submission" date="2020-08" db="EMBL/GenBank/DDBJ databases">
        <authorList>
            <person name="Koutsovoulos G."/>
            <person name="Danchin GJ E."/>
        </authorList>
    </citation>
    <scope>NUCLEOTIDE SEQUENCE [LARGE SCALE GENOMIC DNA]</scope>
</reference>
<evidence type="ECO:0000313" key="2">
    <source>
        <dbReference type="EMBL" id="CAD2204450.1"/>
    </source>
</evidence>